<accession>A0A6A6BFX6</accession>
<reference evidence="2" key="1">
    <citation type="journal article" date="2020" name="Stud. Mycol.">
        <title>101 Dothideomycetes genomes: a test case for predicting lifestyles and emergence of pathogens.</title>
        <authorList>
            <person name="Haridas S."/>
            <person name="Albert R."/>
            <person name="Binder M."/>
            <person name="Bloem J."/>
            <person name="Labutti K."/>
            <person name="Salamov A."/>
            <person name="Andreopoulos B."/>
            <person name="Baker S."/>
            <person name="Barry K."/>
            <person name="Bills G."/>
            <person name="Bluhm B."/>
            <person name="Cannon C."/>
            <person name="Castanera R."/>
            <person name="Culley D."/>
            <person name="Daum C."/>
            <person name="Ezra D."/>
            <person name="Gonzalez J."/>
            <person name="Henrissat B."/>
            <person name="Kuo A."/>
            <person name="Liang C."/>
            <person name="Lipzen A."/>
            <person name="Lutzoni F."/>
            <person name="Magnuson J."/>
            <person name="Mondo S."/>
            <person name="Nolan M."/>
            <person name="Ohm R."/>
            <person name="Pangilinan J."/>
            <person name="Park H.-J."/>
            <person name="Ramirez L."/>
            <person name="Alfaro M."/>
            <person name="Sun H."/>
            <person name="Tritt A."/>
            <person name="Yoshinaga Y."/>
            <person name="Zwiers L.-H."/>
            <person name="Turgeon B."/>
            <person name="Goodwin S."/>
            <person name="Spatafora J."/>
            <person name="Crous P."/>
            <person name="Grigoriev I."/>
        </authorList>
    </citation>
    <scope>NUCLEOTIDE SEQUENCE</scope>
    <source>
        <strain evidence="2">CBS 121167</strain>
    </source>
</reference>
<keyword evidence="3" id="KW-1185">Reference proteome</keyword>
<dbReference type="PANTHER" id="PTHR31836:SF28">
    <property type="entry name" value="SRCR DOMAIN-CONTAINING PROTEIN-RELATED"/>
    <property type="match status" value="1"/>
</dbReference>
<gene>
    <name evidence="2" type="ORF">K452DRAFT_226732</name>
</gene>
<dbReference type="EMBL" id="ML995484">
    <property type="protein sequence ID" value="KAF2142468.1"/>
    <property type="molecule type" value="Genomic_DNA"/>
</dbReference>
<dbReference type="InterPro" id="IPR036908">
    <property type="entry name" value="RlpA-like_sf"/>
</dbReference>
<dbReference type="OrthoDB" id="623670at2759"/>
<dbReference type="SUPFAM" id="SSF50685">
    <property type="entry name" value="Barwin-like endoglucanases"/>
    <property type="match status" value="1"/>
</dbReference>
<protein>
    <recommendedName>
        <fullName evidence="4">RlpA-like protein double-psi beta-barrel domain-containing protein</fullName>
    </recommendedName>
</protein>
<dbReference type="RefSeq" id="XP_033398180.1">
    <property type="nucleotide sequence ID" value="XM_033536850.1"/>
</dbReference>
<evidence type="ECO:0000313" key="2">
    <source>
        <dbReference type="EMBL" id="KAF2142468.1"/>
    </source>
</evidence>
<evidence type="ECO:0000256" key="1">
    <source>
        <dbReference type="ARBA" id="ARBA00022729"/>
    </source>
</evidence>
<proteinExistence type="predicted"/>
<name>A0A6A6BFX6_9PEZI</name>
<organism evidence="2 3">
    <name type="scientific">Aplosporella prunicola CBS 121167</name>
    <dbReference type="NCBI Taxonomy" id="1176127"/>
    <lineage>
        <taxon>Eukaryota</taxon>
        <taxon>Fungi</taxon>
        <taxon>Dikarya</taxon>
        <taxon>Ascomycota</taxon>
        <taxon>Pezizomycotina</taxon>
        <taxon>Dothideomycetes</taxon>
        <taxon>Dothideomycetes incertae sedis</taxon>
        <taxon>Botryosphaeriales</taxon>
        <taxon>Aplosporellaceae</taxon>
        <taxon>Aplosporella</taxon>
    </lineage>
</organism>
<evidence type="ECO:0008006" key="4">
    <source>
        <dbReference type="Google" id="ProtNLM"/>
    </source>
</evidence>
<evidence type="ECO:0000313" key="3">
    <source>
        <dbReference type="Proteomes" id="UP000799438"/>
    </source>
</evidence>
<dbReference type="PANTHER" id="PTHR31836">
    <property type="match status" value="1"/>
</dbReference>
<dbReference type="Proteomes" id="UP000799438">
    <property type="component" value="Unassembled WGS sequence"/>
</dbReference>
<sequence>TVYTGSITHYTVGLGACGWTNSDNDPVVALSAGNMGAQSNGNEWCGKNITISYAGNEVQAYIVDKCPGCKPWSLDLSPSLFQSLAPQVDGTTDGVKWWVN</sequence>
<keyword evidence="1" id="KW-0732">Signal</keyword>
<dbReference type="InterPro" id="IPR051477">
    <property type="entry name" value="Expansin_CellWall"/>
</dbReference>
<dbReference type="Gene3D" id="2.40.40.10">
    <property type="entry name" value="RlpA-like domain"/>
    <property type="match status" value="1"/>
</dbReference>
<feature type="non-terminal residue" evidence="2">
    <location>
        <position position="1"/>
    </location>
</feature>
<dbReference type="CDD" id="cd22191">
    <property type="entry name" value="DPBB_RlpA_EXP_N-like"/>
    <property type="match status" value="1"/>
</dbReference>
<dbReference type="AlphaFoldDB" id="A0A6A6BFX6"/>
<dbReference type="GeneID" id="54294346"/>